<name>A0A0A8ZSP4_ARUDO</name>
<reference evidence="1" key="1">
    <citation type="submission" date="2014-09" db="EMBL/GenBank/DDBJ databases">
        <authorList>
            <person name="Magalhaes I.L.F."/>
            <person name="Oliveira U."/>
            <person name="Santos F.R."/>
            <person name="Vidigal T.H.D.A."/>
            <person name="Brescovit A.D."/>
            <person name="Santos A.J."/>
        </authorList>
    </citation>
    <scope>NUCLEOTIDE SEQUENCE</scope>
    <source>
        <tissue evidence="1">Shoot tissue taken approximately 20 cm above the soil surface</tissue>
    </source>
</reference>
<organism evidence="1">
    <name type="scientific">Arundo donax</name>
    <name type="common">Giant reed</name>
    <name type="synonym">Donax arundinaceus</name>
    <dbReference type="NCBI Taxonomy" id="35708"/>
    <lineage>
        <taxon>Eukaryota</taxon>
        <taxon>Viridiplantae</taxon>
        <taxon>Streptophyta</taxon>
        <taxon>Embryophyta</taxon>
        <taxon>Tracheophyta</taxon>
        <taxon>Spermatophyta</taxon>
        <taxon>Magnoliopsida</taxon>
        <taxon>Liliopsida</taxon>
        <taxon>Poales</taxon>
        <taxon>Poaceae</taxon>
        <taxon>PACMAD clade</taxon>
        <taxon>Arundinoideae</taxon>
        <taxon>Arundineae</taxon>
        <taxon>Arundo</taxon>
    </lineage>
</organism>
<accession>A0A0A8ZSP4</accession>
<proteinExistence type="predicted"/>
<dbReference type="AlphaFoldDB" id="A0A0A8ZSP4"/>
<sequence>MFTNSYMHKWSAFGTTELTLILTVMHFELSDNRYLWFAY</sequence>
<evidence type="ECO:0000313" key="1">
    <source>
        <dbReference type="EMBL" id="JAD42429.1"/>
    </source>
</evidence>
<protein>
    <submittedName>
        <fullName evidence="1">Uncharacterized protein</fullName>
    </submittedName>
</protein>
<reference evidence="1" key="2">
    <citation type="journal article" date="2015" name="Data Brief">
        <title>Shoot transcriptome of the giant reed, Arundo donax.</title>
        <authorList>
            <person name="Barrero R.A."/>
            <person name="Guerrero F.D."/>
            <person name="Moolhuijzen P."/>
            <person name="Goolsby J.A."/>
            <person name="Tidwell J."/>
            <person name="Bellgard S.E."/>
            <person name="Bellgard M.I."/>
        </authorList>
    </citation>
    <scope>NUCLEOTIDE SEQUENCE</scope>
    <source>
        <tissue evidence="1">Shoot tissue taken approximately 20 cm above the soil surface</tissue>
    </source>
</reference>
<dbReference type="EMBL" id="GBRH01255466">
    <property type="protein sequence ID" value="JAD42429.1"/>
    <property type="molecule type" value="Transcribed_RNA"/>
</dbReference>